<evidence type="ECO:0000256" key="5">
    <source>
        <dbReference type="ARBA" id="ARBA00023157"/>
    </source>
</evidence>
<protein>
    <submittedName>
        <fullName evidence="10">Collagenase-like</fullName>
    </submittedName>
</protein>
<dbReference type="RefSeq" id="XP_026741727.1">
    <property type="nucleotide sequence ID" value="XM_026885926.1"/>
</dbReference>
<dbReference type="InterPro" id="IPR018114">
    <property type="entry name" value="TRYPSIN_HIS"/>
</dbReference>
<dbReference type="PROSITE" id="PS50240">
    <property type="entry name" value="TRYPSIN_DOM"/>
    <property type="match status" value="1"/>
</dbReference>
<dbReference type="InterPro" id="IPR009003">
    <property type="entry name" value="Peptidase_S1_PA"/>
</dbReference>
<sequence length="290" mass="29889">MKYLLTVFAAVALAALASAEEPILKYYHENAGIAEAARIKNAEQALDFDGSRIVGGSTTGAGTHPFLIGLVITLSNGQTSVCGSTMLSNTRSVTAAHCWNDGKNQAISFTLVFGSAFLFFGGTRVSTSNVQMHGSWNPNTLQNDVAMINFNWVSYTNVIQKANLPSGSQLNNNFAGTWAQAAGYGRTSDSASGGITTSQTKSHVTLQVITNAVCQQTFGGAIVSSTLCTSGAGGASTCNGDSGGPLAIGSGNNRVLIGITSFGSASGCQKGFPAAFARVTSFASWISARL</sequence>
<dbReference type="Gene3D" id="2.40.10.10">
    <property type="entry name" value="Trypsin-like serine proteases"/>
    <property type="match status" value="2"/>
</dbReference>
<dbReference type="SUPFAM" id="SSF50494">
    <property type="entry name" value="Trypsin-like serine proteases"/>
    <property type="match status" value="1"/>
</dbReference>
<feature type="chain" id="PRO_5028983541" evidence="7">
    <location>
        <begin position="20"/>
        <end position="290"/>
    </location>
</feature>
<reference evidence="10" key="1">
    <citation type="submission" date="2025-08" db="UniProtKB">
        <authorList>
            <consortium name="RefSeq"/>
        </authorList>
    </citation>
    <scope>IDENTIFICATION</scope>
</reference>
<dbReference type="PROSITE" id="PS00135">
    <property type="entry name" value="TRYPSIN_SER"/>
    <property type="match status" value="1"/>
</dbReference>
<dbReference type="FunCoup" id="A0A7E5WN11">
    <property type="interactions" value="94"/>
</dbReference>
<organism evidence="9 10">
    <name type="scientific">Trichoplusia ni</name>
    <name type="common">Cabbage looper</name>
    <dbReference type="NCBI Taxonomy" id="7111"/>
    <lineage>
        <taxon>Eukaryota</taxon>
        <taxon>Metazoa</taxon>
        <taxon>Ecdysozoa</taxon>
        <taxon>Arthropoda</taxon>
        <taxon>Hexapoda</taxon>
        <taxon>Insecta</taxon>
        <taxon>Pterygota</taxon>
        <taxon>Neoptera</taxon>
        <taxon>Endopterygota</taxon>
        <taxon>Lepidoptera</taxon>
        <taxon>Glossata</taxon>
        <taxon>Ditrysia</taxon>
        <taxon>Noctuoidea</taxon>
        <taxon>Noctuidae</taxon>
        <taxon>Plusiinae</taxon>
        <taxon>Trichoplusia</taxon>
    </lineage>
</organism>
<gene>
    <name evidence="10" type="primary">LOC113503828</name>
</gene>
<accession>A0A7E5WN11</accession>
<dbReference type="AlphaFoldDB" id="A0A7E5WN11"/>
<dbReference type="PROSITE" id="PS00134">
    <property type="entry name" value="TRYPSIN_HIS"/>
    <property type="match status" value="1"/>
</dbReference>
<dbReference type="InterPro" id="IPR050430">
    <property type="entry name" value="Peptidase_S1"/>
</dbReference>
<evidence type="ECO:0000313" key="9">
    <source>
        <dbReference type="Proteomes" id="UP000322000"/>
    </source>
</evidence>
<evidence type="ECO:0000256" key="3">
    <source>
        <dbReference type="ARBA" id="ARBA00022801"/>
    </source>
</evidence>
<dbReference type="PRINTS" id="PR00722">
    <property type="entry name" value="CHYMOTRYPSIN"/>
</dbReference>
<comment type="similarity">
    <text evidence="1">Belongs to the peptidase S1 family.</text>
</comment>
<dbReference type="SMART" id="SM00020">
    <property type="entry name" value="Tryp_SPc"/>
    <property type="match status" value="1"/>
</dbReference>
<evidence type="ECO:0000256" key="1">
    <source>
        <dbReference type="ARBA" id="ARBA00007664"/>
    </source>
</evidence>
<dbReference type="InterPro" id="IPR043504">
    <property type="entry name" value="Peptidase_S1_PA_chymotrypsin"/>
</dbReference>
<feature type="signal peptide" evidence="7">
    <location>
        <begin position="1"/>
        <end position="19"/>
    </location>
</feature>
<evidence type="ECO:0000256" key="2">
    <source>
        <dbReference type="ARBA" id="ARBA00022670"/>
    </source>
</evidence>
<evidence type="ECO:0000259" key="8">
    <source>
        <dbReference type="PROSITE" id="PS50240"/>
    </source>
</evidence>
<dbReference type="PANTHER" id="PTHR24276">
    <property type="entry name" value="POLYSERASE-RELATED"/>
    <property type="match status" value="1"/>
</dbReference>
<dbReference type="GO" id="GO:0006508">
    <property type="term" value="P:proteolysis"/>
    <property type="evidence" value="ECO:0007669"/>
    <property type="project" value="UniProtKB-KW"/>
</dbReference>
<keyword evidence="9" id="KW-1185">Reference proteome</keyword>
<dbReference type="GO" id="GO:0004252">
    <property type="term" value="F:serine-type endopeptidase activity"/>
    <property type="evidence" value="ECO:0007669"/>
    <property type="project" value="InterPro"/>
</dbReference>
<dbReference type="InterPro" id="IPR001254">
    <property type="entry name" value="Trypsin_dom"/>
</dbReference>
<dbReference type="PANTHER" id="PTHR24276:SF91">
    <property type="entry name" value="AT26814P-RELATED"/>
    <property type="match status" value="1"/>
</dbReference>
<proteinExistence type="inferred from homology"/>
<evidence type="ECO:0000256" key="4">
    <source>
        <dbReference type="ARBA" id="ARBA00022825"/>
    </source>
</evidence>
<evidence type="ECO:0000256" key="7">
    <source>
        <dbReference type="SAM" id="SignalP"/>
    </source>
</evidence>
<name>A0A7E5WN11_TRINI</name>
<keyword evidence="4 6" id="KW-0720">Serine protease</keyword>
<keyword evidence="3 6" id="KW-0378">Hydrolase</keyword>
<dbReference type="OrthoDB" id="5565075at2759"/>
<dbReference type="GeneID" id="113503828"/>
<dbReference type="KEGG" id="tnl:113503828"/>
<keyword evidence="5" id="KW-1015">Disulfide bond</keyword>
<dbReference type="InterPro" id="IPR033116">
    <property type="entry name" value="TRYPSIN_SER"/>
</dbReference>
<evidence type="ECO:0000313" key="10">
    <source>
        <dbReference type="RefSeq" id="XP_026741727.1"/>
    </source>
</evidence>
<keyword evidence="7" id="KW-0732">Signal</keyword>
<keyword evidence="2 6" id="KW-0645">Protease</keyword>
<evidence type="ECO:0000256" key="6">
    <source>
        <dbReference type="RuleBase" id="RU363034"/>
    </source>
</evidence>
<dbReference type="Proteomes" id="UP000322000">
    <property type="component" value="Chromosome 20"/>
</dbReference>
<dbReference type="CDD" id="cd00190">
    <property type="entry name" value="Tryp_SPc"/>
    <property type="match status" value="1"/>
</dbReference>
<dbReference type="InParanoid" id="A0A7E5WN11"/>
<dbReference type="Pfam" id="PF00089">
    <property type="entry name" value="Trypsin"/>
    <property type="match status" value="1"/>
</dbReference>
<feature type="domain" description="Peptidase S1" evidence="8">
    <location>
        <begin position="53"/>
        <end position="290"/>
    </location>
</feature>
<dbReference type="InterPro" id="IPR001314">
    <property type="entry name" value="Peptidase_S1A"/>
</dbReference>